<feature type="domain" description="Chitin-binding type-2" evidence="1">
    <location>
        <begin position="35"/>
        <end position="95"/>
    </location>
</feature>
<dbReference type="OrthoDB" id="6020543at2759"/>
<dbReference type="InterPro" id="IPR036508">
    <property type="entry name" value="Chitin-bd_dom_sf"/>
</dbReference>
<dbReference type="GO" id="GO:0008061">
    <property type="term" value="F:chitin binding"/>
    <property type="evidence" value="ECO:0007669"/>
    <property type="project" value="InterPro"/>
</dbReference>
<dbReference type="Pfam" id="PF01607">
    <property type="entry name" value="CBM_14"/>
    <property type="match status" value="1"/>
</dbReference>
<dbReference type="PROSITE" id="PS50940">
    <property type="entry name" value="CHIT_BIND_II"/>
    <property type="match status" value="1"/>
</dbReference>
<name>A0A6A5UQL0_9PLEO</name>
<accession>A0A6A5UQL0</accession>
<evidence type="ECO:0000313" key="3">
    <source>
        <dbReference type="Proteomes" id="UP000800036"/>
    </source>
</evidence>
<dbReference type="Gene3D" id="2.170.140.10">
    <property type="entry name" value="Chitin binding domain"/>
    <property type="match status" value="1"/>
</dbReference>
<organism evidence="2 3">
    <name type="scientific">Bimuria novae-zelandiae CBS 107.79</name>
    <dbReference type="NCBI Taxonomy" id="1447943"/>
    <lineage>
        <taxon>Eukaryota</taxon>
        <taxon>Fungi</taxon>
        <taxon>Dikarya</taxon>
        <taxon>Ascomycota</taxon>
        <taxon>Pezizomycotina</taxon>
        <taxon>Dothideomycetes</taxon>
        <taxon>Pleosporomycetidae</taxon>
        <taxon>Pleosporales</taxon>
        <taxon>Massarineae</taxon>
        <taxon>Didymosphaeriaceae</taxon>
        <taxon>Bimuria</taxon>
    </lineage>
</organism>
<dbReference type="EMBL" id="ML976732">
    <property type="protein sequence ID" value="KAF1967483.1"/>
    <property type="molecule type" value="Genomic_DNA"/>
</dbReference>
<gene>
    <name evidence="2" type="ORF">BU23DRAFT_659097</name>
</gene>
<dbReference type="GO" id="GO:0005576">
    <property type="term" value="C:extracellular region"/>
    <property type="evidence" value="ECO:0007669"/>
    <property type="project" value="InterPro"/>
</dbReference>
<dbReference type="SUPFAM" id="SSF57625">
    <property type="entry name" value="Invertebrate chitin-binding proteins"/>
    <property type="match status" value="1"/>
</dbReference>
<evidence type="ECO:0000259" key="1">
    <source>
        <dbReference type="PROSITE" id="PS50940"/>
    </source>
</evidence>
<dbReference type="InterPro" id="IPR002557">
    <property type="entry name" value="Chitin-bd_dom"/>
</dbReference>
<sequence>MCTETDDLHSIIFYMSPILSAAQGCPAPTQTPGVAYNCTGKPDGNYLDAKRCTYFVSCVGGQYAYERPCPFSTNGMRLHYDPDNDSCDYPGRAGCRCLNLPCSDEE</sequence>
<proteinExistence type="predicted"/>
<protein>
    <recommendedName>
        <fullName evidence="1">Chitin-binding type-2 domain-containing protein</fullName>
    </recommendedName>
</protein>
<dbReference type="Proteomes" id="UP000800036">
    <property type="component" value="Unassembled WGS sequence"/>
</dbReference>
<keyword evidence="3" id="KW-1185">Reference proteome</keyword>
<evidence type="ECO:0000313" key="2">
    <source>
        <dbReference type="EMBL" id="KAF1967483.1"/>
    </source>
</evidence>
<reference evidence="2" key="1">
    <citation type="journal article" date="2020" name="Stud. Mycol.">
        <title>101 Dothideomycetes genomes: a test case for predicting lifestyles and emergence of pathogens.</title>
        <authorList>
            <person name="Haridas S."/>
            <person name="Albert R."/>
            <person name="Binder M."/>
            <person name="Bloem J."/>
            <person name="Labutti K."/>
            <person name="Salamov A."/>
            <person name="Andreopoulos B."/>
            <person name="Baker S."/>
            <person name="Barry K."/>
            <person name="Bills G."/>
            <person name="Bluhm B."/>
            <person name="Cannon C."/>
            <person name="Castanera R."/>
            <person name="Culley D."/>
            <person name="Daum C."/>
            <person name="Ezra D."/>
            <person name="Gonzalez J."/>
            <person name="Henrissat B."/>
            <person name="Kuo A."/>
            <person name="Liang C."/>
            <person name="Lipzen A."/>
            <person name="Lutzoni F."/>
            <person name="Magnuson J."/>
            <person name="Mondo S."/>
            <person name="Nolan M."/>
            <person name="Ohm R."/>
            <person name="Pangilinan J."/>
            <person name="Park H.-J."/>
            <person name="Ramirez L."/>
            <person name="Alfaro M."/>
            <person name="Sun H."/>
            <person name="Tritt A."/>
            <person name="Yoshinaga Y."/>
            <person name="Zwiers L.-H."/>
            <person name="Turgeon B."/>
            <person name="Goodwin S."/>
            <person name="Spatafora J."/>
            <person name="Crous P."/>
            <person name="Grigoriev I."/>
        </authorList>
    </citation>
    <scope>NUCLEOTIDE SEQUENCE</scope>
    <source>
        <strain evidence="2">CBS 107.79</strain>
    </source>
</reference>
<dbReference type="AlphaFoldDB" id="A0A6A5UQL0"/>